<gene>
    <name evidence="1" type="ORF">KIL84_016024</name>
</gene>
<dbReference type="AlphaFoldDB" id="A0A9D3WRR1"/>
<accession>A0A9D3WRR1</accession>
<sequence>MAAWVSPLTAQLSFYRKELVHKQLGPLVQSSVQHRVCSRLDIQTWRSGLCLGTPIQRCLSPNPAFGHDILQPPPYKTAGPAVEGIFEAHPCACINCDRLETLNI</sequence>
<comment type="caution">
    <text evidence="1">The sequence shown here is derived from an EMBL/GenBank/DDBJ whole genome shotgun (WGS) entry which is preliminary data.</text>
</comment>
<evidence type="ECO:0000313" key="1">
    <source>
        <dbReference type="EMBL" id="KAH1166852.1"/>
    </source>
</evidence>
<keyword evidence="2" id="KW-1185">Reference proteome</keyword>
<proteinExistence type="predicted"/>
<dbReference type="Proteomes" id="UP000827986">
    <property type="component" value="Unassembled WGS sequence"/>
</dbReference>
<reference evidence="1" key="1">
    <citation type="submission" date="2021-09" db="EMBL/GenBank/DDBJ databases">
        <title>The genome of Mauremys mutica provides insights into the evolution of semi-aquatic lifestyle.</title>
        <authorList>
            <person name="Gong S."/>
            <person name="Gao Y."/>
        </authorList>
    </citation>
    <scope>NUCLEOTIDE SEQUENCE</scope>
    <source>
        <strain evidence="1">MM-2020</strain>
        <tissue evidence="1">Muscle</tissue>
    </source>
</reference>
<name>A0A9D3WRR1_9SAUR</name>
<evidence type="ECO:0000313" key="2">
    <source>
        <dbReference type="Proteomes" id="UP000827986"/>
    </source>
</evidence>
<organism evidence="1 2">
    <name type="scientific">Mauremys mutica</name>
    <name type="common">yellowpond turtle</name>
    <dbReference type="NCBI Taxonomy" id="74926"/>
    <lineage>
        <taxon>Eukaryota</taxon>
        <taxon>Metazoa</taxon>
        <taxon>Chordata</taxon>
        <taxon>Craniata</taxon>
        <taxon>Vertebrata</taxon>
        <taxon>Euteleostomi</taxon>
        <taxon>Archelosauria</taxon>
        <taxon>Testudinata</taxon>
        <taxon>Testudines</taxon>
        <taxon>Cryptodira</taxon>
        <taxon>Durocryptodira</taxon>
        <taxon>Testudinoidea</taxon>
        <taxon>Geoemydidae</taxon>
        <taxon>Geoemydinae</taxon>
        <taxon>Mauremys</taxon>
    </lineage>
</organism>
<dbReference type="EMBL" id="JAHDVG010000487">
    <property type="protein sequence ID" value="KAH1166852.1"/>
    <property type="molecule type" value="Genomic_DNA"/>
</dbReference>
<protein>
    <submittedName>
        <fullName evidence="1">Uncharacterized protein</fullName>
    </submittedName>
</protein>